<dbReference type="InterPro" id="IPR009097">
    <property type="entry name" value="Cyclic_Pdiesterase"/>
</dbReference>
<sequence>MALGICLLFDPRADRALRDLWDRLEERGVPTLRSHTHRLHRPHLSYVVLLRWDLGSVQAAIEALPDRGPMEITFDALGAFRRGRISLIPAGQAGLVGRQQEAVRAVRATGAFIHQHYEIDRWLPHCALVPRARLAQLPVAAATVYDVLPLAARISQAALIDSTTGQIWPLASIP</sequence>
<evidence type="ECO:0000313" key="1">
    <source>
        <dbReference type="EMBL" id="OHV42111.1"/>
    </source>
</evidence>
<keyword evidence="1" id="KW-0436">Ligase</keyword>
<proteinExistence type="predicted"/>
<protein>
    <submittedName>
        <fullName evidence="1">2'-5' RNA ligase</fullName>
    </submittedName>
</protein>
<dbReference type="GO" id="GO:0016874">
    <property type="term" value="F:ligase activity"/>
    <property type="evidence" value="ECO:0007669"/>
    <property type="project" value="UniProtKB-KW"/>
</dbReference>
<dbReference type="Gene3D" id="3.90.1140.10">
    <property type="entry name" value="Cyclic phosphodiesterase"/>
    <property type="match status" value="1"/>
</dbReference>
<accession>A0A1S1R8N0</accession>
<evidence type="ECO:0000313" key="2">
    <source>
        <dbReference type="Proteomes" id="UP000179769"/>
    </source>
</evidence>
<dbReference type="EMBL" id="MAXA01000048">
    <property type="protein sequence ID" value="OHV42111.1"/>
    <property type="molecule type" value="Genomic_DNA"/>
</dbReference>
<name>A0A1S1R8N0_9ACTN</name>
<dbReference type="Pfam" id="PF13563">
    <property type="entry name" value="2_5_RNA_ligase2"/>
    <property type="match status" value="1"/>
</dbReference>
<dbReference type="SUPFAM" id="SSF55144">
    <property type="entry name" value="LigT-like"/>
    <property type="match status" value="1"/>
</dbReference>
<dbReference type="AlphaFoldDB" id="A0A1S1R8N0"/>
<comment type="caution">
    <text evidence="1">The sequence shown here is derived from an EMBL/GenBank/DDBJ whole genome shotgun (WGS) entry which is preliminary data.</text>
</comment>
<organism evidence="1 2">
    <name type="scientific">Parafrankia soli</name>
    <dbReference type="NCBI Taxonomy" id="2599596"/>
    <lineage>
        <taxon>Bacteria</taxon>
        <taxon>Bacillati</taxon>
        <taxon>Actinomycetota</taxon>
        <taxon>Actinomycetes</taxon>
        <taxon>Frankiales</taxon>
        <taxon>Frankiaceae</taxon>
        <taxon>Parafrankia</taxon>
    </lineage>
</organism>
<gene>
    <name evidence="1" type="ORF">BBK14_31995</name>
</gene>
<dbReference type="RefSeq" id="WP_071060299.1">
    <property type="nucleotide sequence ID" value="NZ_MAXA01000048.1"/>
</dbReference>
<keyword evidence="2" id="KW-1185">Reference proteome</keyword>
<dbReference type="Proteomes" id="UP000179769">
    <property type="component" value="Unassembled WGS sequence"/>
</dbReference>
<dbReference type="OrthoDB" id="3397424at2"/>
<reference evidence="2" key="1">
    <citation type="submission" date="2016-07" db="EMBL/GenBank/DDBJ databases">
        <title>Frankia sp. NRRL B-16219 Genome sequencing.</title>
        <authorList>
            <person name="Ghodhbane-Gtari F."/>
            <person name="Swanson E."/>
            <person name="Gueddou A."/>
            <person name="Louati M."/>
            <person name="Nouioui I."/>
            <person name="Hezbri K."/>
            <person name="Abebe-Akele F."/>
            <person name="Simpson S."/>
            <person name="Morris K."/>
            <person name="Thomas K."/>
            <person name="Gtari M."/>
            <person name="Tisa L.S."/>
        </authorList>
    </citation>
    <scope>NUCLEOTIDE SEQUENCE [LARGE SCALE GENOMIC DNA]</scope>
    <source>
        <strain evidence="2">NRRL B-16219</strain>
    </source>
</reference>